<sequence length="208" mass="23244">MTLAEILKQNGVAEDTIRAIQNDMKTAKLFTTGEENADIRLGKLKGEHESVRQQLEAAQQKIAALEADKAEHSGSQEKMDEMHRQLEAAQAALQKSRMDAAIHIALMRGGASDIDYMTWVLQQKGDALTLDDKGNIDGWENTLASLKKKYPNQFEASGKKNIIENRLPDQEGHAPLSRSEILKKPYAERQKIFEENPEAFRAAMAAEK</sequence>
<proteinExistence type="predicted"/>
<evidence type="ECO:0000313" key="2">
    <source>
        <dbReference type="EMBL" id="DAF56271.1"/>
    </source>
</evidence>
<organism evidence="2">
    <name type="scientific">Siphoviridae sp. ctPyh10</name>
    <dbReference type="NCBI Taxonomy" id="2827865"/>
    <lineage>
        <taxon>Viruses</taxon>
        <taxon>Duplodnaviria</taxon>
        <taxon>Heunggongvirae</taxon>
        <taxon>Uroviricota</taxon>
        <taxon>Caudoviricetes</taxon>
    </lineage>
</organism>
<evidence type="ECO:0000256" key="1">
    <source>
        <dbReference type="SAM" id="Coils"/>
    </source>
</evidence>
<keyword evidence="1" id="KW-0175">Coiled coil</keyword>
<dbReference type="InterPro" id="IPR009636">
    <property type="entry name" value="SCAF"/>
</dbReference>
<dbReference type="Pfam" id="PF06810">
    <property type="entry name" value="Phage_scaffold"/>
    <property type="match status" value="1"/>
</dbReference>
<reference evidence="2" key="1">
    <citation type="journal article" date="2021" name="Proc. Natl. Acad. Sci. U.S.A.">
        <title>A Catalog of Tens of Thousands of Viruses from Human Metagenomes Reveals Hidden Associations with Chronic Diseases.</title>
        <authorList>
            <person name="Tisza M.J."/>
            <person name="Buck C.B."/>
        </authorList>
    </citation>
    <scope>NUCLEOTIDE SEQUENCE</scope>
    <source>
        <strain evidence="2">CtPyh10</strain>
    </source>
</reference>
<name>A0A8S5SZZ6_9CAUD</name>
<accession>A0A8S5SZZ6</accession>
<dbReference type="GO" id="GO:0019069">
    <property type="term" value="P:viral capsid assembly"/>
    <property type="evidence" value="ECO:0007669"/>
    <property type="project" value="InterPro"/>
</dbReference>
<protein>
    <submittedName>
        <fullName evidence="2">Minor structural protein</fullName>
    </submittedName>
</protein>
<dbReference type="EMBL" id="BK032711">
    <property type="protein sequence ID" value="DAF56271.1"/>
    <property type="molecule type" value="Genomic_DNA"/>
</dbReference>
<feature type="coiled-coil region" evidence="1">
    <location>
        <begin position="41"/>
        <end position="99"/>
    </location>
</feature>